<sequence length="464" mass="51734">MGSSEKIGEAETLLATETTGDCLFPPSCSAHDITSMSDLLPRRMKTKVWPMSPIETFTEEEVLAIANRDKTPLMIATLDGDTNGEQYLCGNKRGASLPPEIAAEGSWAQKYYQQVAVLNDTLKEMQESFQPVWELAKSQQALLVAVEIYDGLLAVANQGMQLLFKTWDVEYRKAIITRECDFRTHRQADYYTVLKNYTAGRFNSLDPDRLRSVEELLTAGETYLMQHARTNGFECPSEVRAAFQEFVPLKKERNQYSHPLTLSGKTLACTVLRKLRVSLLNDEFDFIKGTKNLMLLGADYAETVLENYGKLRDKLFLDPNKRSPQRFQITYSQGPSPIHSPGPASPGANPEAATTGEGSQTFELNQPFDARSPESPPNSSAQSPQSPLGSPLVLTYPDFSRSLRPPQQLPSAEVPSPNQSLPIGRTRPRSPQDTSFPTDQSQTTDAQQSSETIRSPRPHKRPRL</sequence>
<reference evidence="2 3" key="1">
    <citation type="submission" date="2024-09" db="EMBL/GenBank/DDBJ databases">
        <title>Chromosome-scale assembly of Riccia sorocarpa.</title>
        <authorList>
            <person name="Paukszto L."/>
        </authorList>
    </citation>
    <scope>NUCLEOTIDE SEQUENCE [LARGE SCALE GENOMIC DNA]</scope>
    <source>
        <strain evidence="2">LP-2024</strain>
        <tissue evidence="2">Aerial parts of the thallus</tissue>
    </source>
</reference>
<feature type="compositionally biased region" description="Low complexity" evidence="1">
    <location>
        <begin position="377"/>
        <end position="387"/>
    </location>
</feature>
<dbReference type="Proteomes" id="UP001633002">
    <property type="component" value="Unassembled WGS sequence"/>
</dbReference>
<feature type="region of interest" description="Disordered" evidence="1">
    <location>
        <begin position="327"/>
        <end position="464"/>
    </location>
</feature>
<organism evidence="2 3">
    <name type="scientific">Riccia sorocarpa</name>
    <dbReference type="NCBI Taxonomy" id="122646"/>
    <lineage>
        <taxon>Eukaryota</taxon>
        <taxon>Viridiplantae</taxon>
        <taxon>Streptophyta</taxon>
        <taxon>Embryophyta</taxon>
        <taxon>Marchantiophyta</taxon>
        <taxon>Marchantiopsida</taxon>
        <taxon>Marchantiidae</taxon>
        <taxon>Marchantiales</taxon>
        <taxon>Ricciaceae</taxon>
        <taxon>Riccia</taxon>
    </lineage>
</organism>
<comment type="caution">
    <text evidence="2">The sequence shown here is derived from an EMBL/GenBank/DDBJ whole genome shotgun (WGS) entry which is preliminary data.</text>
</comment>
<dbReference type="AlphaFoldDB" id="A0ABD3HWZ1"/>
<proteinExistence type="predicted"/>
<feature type="compositionally biased region" description="Low complexity" evidence="1">
    <location>
        <begin position="438"/>
        <end position="452"/>
    </location>
</feature>
<accession>A0ABD3HWZ1</accession>
<gene>
    <name evidence="2" type="ORF">R1sor_009437</name>
</gene>
<dbReference type="EMBL" id="JBJQOH010000002">
    <property type="protein sequence ID" value="KAL3695361.1"/>
    <property type="molecule type" value="Genomic_DNA"/>
</dbReference>
<evidence type="ECO:0000313" key="2">
    <source>
        <dbReference type="EMBL" id="KAL3695361.1"/>
    </source>
</evidence>
<keyword evidence="3" id="KW-1185">Reference proteome</keyword>
<protein>
    <recommendedName>
        <fullName evidence="4">Gag protein</fullName>
    </recommendedName>
</protein>
<evidence type="ECO:0000313" key="3">
    <source>
        <dbReference type="Proteomes" id="UP001633002"/>
    </source>
</evidence>
<evidence type="ECO:0008006" key="4">
    <source>
        <dbReference type="Google" id="ProtNLM"/>
    </source>
</evidence>
<evidence type="ECO:0000256" key="1">
    <source>
        <dbReference type="SAM" id="MobiDB-lite"/>
    </source>
</evidence>
<name>A0ABD3HWZ1_9MARC</name>